<dbReference type="GO" id="GO:0030017">
    <property type="term" value="C:sarcomere"/>
    <property type="evidence" value="ECO:0007669"/>
    <property type="project" value="UniProtKB-ARBA"/>
</dbReference>
<dbReference type="SMART" id="SM00060">
    <property type="entry name" value="FN3"/>
    <property type="match status" value="1"/>
</dbReference>
<evidence type="ECO:0000256" key="1">
    <source>
        <dbReference type="ARBA" id="ARBA00023319"/>
    </source>
</evidence>
<dbReference type="FunFam" id="2.60.40.10:FF:000056">
    <property type="entry name" value="twitchin isoform X4"/>
    <property type="match status" value="1"/>
</dbReference>
<feature type="domain" description="Fibronectin type-III" evidence="3">
    <location>
        <begin position="10"/>
        <end position="106"/>
    </location>
</feature>
<evidence type="ECO:0000313" key="4">
    <source>
        <dbReference type="Ensembl" id="ENSAPOP00000012163.1"/>
    </source>
</evidence>
<dbReference type="PRINTS" id="PR00014">
    <property type="entry name" value="FNTYPEIII"/>
</dbReference>
<dbReference type="InParanoid" id="A0A3Q1F5J9"/>
<reference evidence="4" key="2">
    <citation type="submission" date="2025-09" db="UniProtKB">
        <authorList>
            <consortium name="Ensembl"/>
        </authorList>
    </citation>
    <scope>IDENTIFICATION</scope>
</reference>
<dbReference type="InterPro" id="IPR036179">
    <property type="entry name" value="Ig-like_dom_sf"/>
</dbReference>
<dbReference type="PANTHER" id="PTHR14340">
    <property type="entry name" value="MICROFIBRIL-ASSOCIATED GLYCOPROTEIN 3"/>
    <property type="match status" value="1"/>
</dbReference>
<organism evidence="4 5">
    <name type="scientific">Acanthochromis polyacanthus</name>
    <name type="common">spiny chromis</name>
    <dbReference type="NCBI Taxonomy" id="80966"/>
    <lineage>
        <taxon>Eukaryota</taxon>
        <taxon>Metazoa</taxon>
        <taxon>Chordata</taxon>
        <taxon>Craniata</taxon>
        <taxon>Vertebrata</taxon>
        <taxon>Euteleostomi</taxon>
        <taxon>Actinopterygii</taxon>
        <taxon>Neopterygii</taxon>
        <taxon>Teleostei</taxon>
        <taxon>Neoteleostei</taxon>
        <taxon>Acanthomorphata</taxon>
        <taxon>Ovalentaria</taxon>
        <taxon>Pomacentridae</taxon>
        <taxon>Acanthochromis</taxon>
    </lineage>
</organism>
<reference evidence="4" key="1">
    <citation type="submission" date="2025-08" db="UniProtKB">
        <authorList>
            <consortium name="Ensembl"/>
        </authorList>
    </citation>
    <scope>IDENTIFICATION</scope>
</reference>
<proteinExistence type="predicted"/>
<dbReference type="SUPFAM" id="SSF49265">
    <property type="entry name" value="Fibronectin type III"/>
    <property type="match status" value="1"/>
</dbReference>
<dbReference type="InterPro" id="IPR013783">
    <property type="entry name" value="Ig-like_fold"/>
</dbReference>
<dbReference type="InterPro" id="IPR003961">
    <property type="entry name" value="FN3_dom"/>
</dbReference>
<dbReference type="InterPro" id="IPR007110">
    <property type="entry name" value="Ig-like_dom"/>
</dbReference>
<dbReference type="CDD" id="cd00063">
    <property type="entry name" value="FN3"/>
    <property type="match status" value="1"/>
</dbReference>
<evidence type="ECO:0000313" key="5">
    <source>
        <dbReference type="Proteomes" id="UP000257200"/>
    </source>
</evidence>
<dbReference type="STRING" id="80966.ENSAPOP00000012163"/>
<dbReference type="Proteomes" id="UP000257200">
    <property type="component" value="Unplaced"/>
</dbReference>
<dbReference type="GeneTree" id="ENSGT01110000267173"/>
<keyword evidence="5" id="KW-1185">Reference proteome</keyword>
<keyword evidence="1" id="KW-0393">Immunoglobulin domain</keyword>
<dbReference type="PANTHER" id="PTHR14340:SF9">
    <property type="entry name" value="FIBRONECTIN TYPE-III DOMAIN-CONTAINING PROTEIN"/>
    <property type="match status" value="1"/>
</dbReference>
<dbReference type="InterPro" id="IPR036116">
    <property type="entry name" value="FN3_sf"/>
</dbReference>
<evidence type="ECO:0008006" key="6">
    <source>
        <dbReference type="Google" id="ProtNLM"/>
    </source>
</evidence>
<dbReference type="Pfam" id="PF00041">
    <property type="entry name" value="fn3"/>
    <property type="match status" value="1"/>
</dbReference>
<evidence type="ECO:0000259" key="3">
    <source>
        <dbReference type="PROSITE" id="PS50853"/>
    </source>
</evidence>
<feature type="domain" description="Ig-like" evidence="2">
    <location>
        <begin position="98"/>
        <end position="175"/>
    </location>
</feature>
<sequence length="175" mass="19432">MKKFQTPWNPPIQVEACDPTSNKSTITLAWQPPRTDGGSPIRGYYVEKMRSDGSEFEVANRKIFTECCGTIENLSENQEYQFRVKAVNEVGDGDPSKPITAKIQDDESTLETQTGTTIRIPATITGRPVPKVTWTFDGTAETEKKNELHTLPVDSEVSLSFCFSVDSCIACLMSE</sequence>
<dbReference type="AlphaFoldDB" id="A0A3Q1F5J9"/>
<dbReference type="Ensembl" id="ENSAPOT00000019952.1">
    <property type="protein sequence ID" value="ENSAPOP00000012163.1"/>
    <property type="gene ID" value="ENSAPOG00000014806.1"/>
</dbReference>
<name>A0A3Q1F5J9_9TELE</name>
<dbReference type="PROSITE" id="PS50853">
    <property type="entry name" value="FN3"/>
    <property type="match status" value="1"/>
</dbReference>
<evidence type="ECO:0000259" key="2">
    <source>
        <dbReference type="PROSITE" id="PS50835"/>
    </source>
</evidence>
<accession>A0A3Q1F5J9</accession>
<protein>
    <recommendedName>
        <fullName evidence="6">Fibronectin type-III domain-containing protein</fullName>
    </recommendedName>
</protein>
<dbReference type="PROSITE" id="PS50835">
    <property type="entry name" value="IG_LIKE"/>
    <property type="match status" value="1"/>
</dbReference>
<dbReference type="SUPFAM" id="SSF48726">
    <property type="entry name" value="Immunoglobulin"/>
    <property type="match status" value="1"/>
</dbReference>
<dbReference type="Gene3D" id="2.60.40.10">
    <property type="entry name" value="Immunoglobulins"/>
    <property type="match status" value="2"/>
</dbReference>